<dbReference type="PANTHER" id="PTHR34475">
    <property type="match status" value="1"/>
</dbReference>
<comment type="caution">
    <text evidence="4">The sequence shown here is derived from an EMBL/GenBank/DDBJ whole genome shotgun (WGS) entry which is preliminary data.</text>
</comment>
<dbReference type="RefSeq" id="WP_124563702.1">
    <property type="nucleotide sequence ID" value="NZ_JARRRY010000001.1"/>
</dbReference>
<keyword evidence="2" id="KW-0812">Transmembrane</keyword>
<dbReference type="Pfam" id="PF13464">
    <property type="entry name" value="RodZ_C"/>
    <property type="match status" value="1"/>
</dbReference>
<feature type="transmembrane region" description="Helical" evidence="2">
    <location>
        <begin position="115"/>
        <end position="136"/>
    </location>
</feature>
<keyword evidence="2" id="KW-0472">Membrane</keyword>
<evidence type="ECO:0000256" key="1">
    <source>
        <dbReference type="SAM" id="MobiDB-lite"/>
    </source>
</evidence>
<sequence>MFVLELGQKLQEARQTKGLSLDELQEITKIQKRYLTSIEEGKLHILPGEFYVRAFIKQYAEAVGLDAEMLLEEHKNELPLPPASHDITQLSRVRKSREAVSTAASNKFMDYMPKVFITLIVLAVCVGVWLVFQALANKEESTAIPEVTKAQVEKAENSPLDKKEEPKEEVKKEEAPVAPPQPVQELKVIETSGKIATMELRNNTAMIVELTAKGRAYIDIKDGSGKLIISKTLQPGETLQQDLSAQDTMRLNVGSTPNTDIKINGQAVSYPQDPTKYYHQILLIKNLRTAQSAQ</sequence>
<accession>A0ABT6H1Y6</accession>
<dbReference type="CDD" id="cd00093">
    <property type="entry name" value="HTH_XRE"/>
    <property type="match status" value="1"/>
</dbReference>
<dbReference type="InterPro" id="IPR001387">
    <property type="entry name" value="Cro/C1-type_HTH"/>
</dbReference>
<dbReference type="Proteomes" id="UP001218246">
    <property type="component" value="Unassembled WGS sequence"/>
</dbReference>
<feature type="compositionally biased region" description="Basic and acidic residues" evidence="1">
    <location>
        <begin position="151"/>
        <end position="175"/>
    </location>
</feature>
<dbReference type="InterPro" id="IPR050400">
    <property type="entry name" value="Bact_Cytoskel_RodZ"/>
</dbReference>
<feature type="region of interest" description="Disordered" evidence="1">
    <location>
        <begin position="149"/>
        <end position="179"/>
    </location>
</feature>
<dbReference type="InterPro" id="IPR010982">
    <property type="entry name" value="Lambda_DNA-bd_dom_sf"/>
</dbReference>
<protein>
    <submittedName>
        <fullName evidence="4">DUF4115 domain-containing protein</fullName>
    </submittedName>
</protein>
<keyword evidence="2" id="KW-1133">Transmembrane helix</keyword>
<reference evidence="4 5" key="1">
    <citation type="submission" date="2023-04" db="EMBL/GenBank/DDBJ databases">
        <title>Ectobacillus antri isolated from activated sludge.</title>
        <authorList>
            <person name="Yan P."/>
            <person name="Liu X."/>
        </authorList>
    </citation>
    <scope>NUCLEOTIDE SEQUENCE [LARGE SCALE GENOMIC DNA]</scope>
    <source>
        <strain evidence="4 5">C18H</strain>
    </source>
</reference>
<dbReference type="SUPFAM" id="SSF47413">
    <property type="entry name" value="lambda repressor-like DNA-binding domains"/>
    <property type="match status" value="1"/>
</dbReference>
<gene>
    <name evidence="4" type="ORF">P6P90_01340</name>
</gene>
<dbReference type="PANTHER" id="PTHR34475:SF1">
    <property type="entry name" value="CYTOSKELETON PROTEIN RODZ"/>
    <property type="match status" value="1"/>
</dbReference>
<dbReference type="EMBL" id="JARULN010000001">
    <property type="protein sequence ID" value="MDG5752645.1"/>
    <property type="molecule type" value="Genomic_DNA"/>
</dbReference>
<dbReference type="Pfam" id="PF13413">
    <property type="entry name" value="HTH_25"/>
    <property type="match status" value="1"/>
</dbReference>
<dbReference type="InterPro" id="IPR025194">
    <property type="entry name" value="RodZ-like_C"/>
</dbReference>
<evidence type="ECO:0000313" key="4">
    <source>
        <dbReference type="EMBL" id="MDG5752645.1"/>
    </source>
</evidence>
<feature type="domain" description="HTH cro/C1-type" evidence="3">
    <location>
        <begin position="10"/>
        <end position="42"/>
    </location>
</feature>
<keyword evidence="5" id="KW-1185">Reference proteome</keyword>
<proteinExistence type="predicted"/>
<evidence type="ECO:0000259" key="3">
    <source>
        <dbReference type="PROSITE" id="PS50943"/>
    </source>
</evidence>
<dbReference type="PROSITE" id="PS50943">
    <property type="entry name" value="HTH_CROC1"/>
    <property type="match status" value="1"/>
</dbReference>
<evidence type="ECO:0000313" key="5">
    <source>
        <dbReference type="Proteomes" id="UP001218246"/>
    </source>
</evidence>
<dbReference type="Gene3D" id="1.10.260.40">
    <property type="entry name" value="lambda repressor-like DNA-binding domains"/>
    <property type="match status" value="1"/>
</dbReference>
<evidence type="ECO:0000256" key="2">
    <source>
        <dbReference type="SAM" id="Phobius"/>
    </source>
</evidence>
<name>A0ABT6H1Y6_9BACI</name>
<organism evidence="4 5">
    <name type="scientific">Ectobacillus antri</name>
    <dbReference type="NCBI Taxonomy" id="2486280"/>
    <lineage>
        <taxon>Bacteria</taxon>
        <taxon>Bacillati</taxon>
        <taxon>Bacillota</taxon>
        <taxon>Bacilli</taxon>
        <taxon>Bacillales</taxon>
        <taxon>Bacillaceae</taxon>
        <taxon>Ectobacillus</taxon>
    </lineage>
</organism>